<feature type="transmembrane region" description="Helical" evidence="1">
    <location>
        <begin position="184"/>
        <end position="210"/>
    </location>
</feature>
<dbReference type="EMBL" id="CBSV010000118">
    <property type="protein sequence ID" value="CDH01227.1"/>
    <property type="molecule type" value="Genomic_DNA"/>
</dbReference>
<proteinExistence type="predicted"/>
<organism evidence="2">
    <name type="scientific">Xenorhabdus bovienii str. feltiae Moldova</name>
    <dbReference type="NCBI Taxonomy" id="1398200"/>
    <lineage>
        <taxon>Bacteria</taxon>
        <taxon>Pseudomonadati</taxon>
        <taxon>Pseudomonadota</taxon>
        <taxon>Gammaproteobacteria</taxon>
        <taxon>Enterobacterales</taxon>
        <taxon>Morganellaceae</taxon>
        <taxon>Xenorhabdus</taxon>
    </lineage>
</organism>
<accession>A0A077NGI9</accession>
<sequence length="231" mass="26931">MEKFLTITSTFIEKSTDTRYFLLFANFLIITDTVLCKTINTPLLQFTYSDVTNKLQLGATLIYMSFFLFYISVVTPLSSYIVGFLLTYFSSEKFSIFYDVNKDKHKNPDYIPLYELKDEAITENNSVKFNLYLKEENKNNDELQLYKLSFSFLLTSVLSFFITYNYHESILSIAFNFVKSSDGFLQPFISLIMIALIIHCFFLGVGGYCLNRYTCRYVYISNKNINARARA</sequence>
<gene>
    <name evidence="2" type="ORF">XBFM1_2040055</name>
</gene>
<comment type="caution">
    <text evidence="2">The sequence shown here is derived from an EMBL/GenBank/DDBJ whole genome shotgun (WGS) entry which is preliminary data.</text>
</comment>
<feature type="transmembrane region" description="Helical" evidence="1">
    <location>
        <begin position="145"/>
        <end position="164"/>
    </location>
</feature>
<evidence type="ECO:0000256" key="1">
    <source>
        <dbReference type="SAM" id="Phobius"/>
    </source>
</evidence>
<keyword evidence="1" id="KW-0472">Membrane</keyword>
<name>A0A077NGI9_XENBV</name>
<dbReference type="AlphaFoldDB" id="A0A077NGI9"/>
<dbReference type="HOGENOM" id="CLU_1213952_0_0_6"/>
<keyword evidence="1" id="KW-0812">Transmembrane</keyword>
<evidence type="ECO:0000313" key="2">
    <source>
        <dbReference type="EMBL" id="CDH01227.1"/>
    </source>
</evidence>
<dbReference type="Proteomes" id="UP000028487">
    <property type="component" value="Unassembled WGS sequence"/>
</dbReference>
<feature type="transmembrane region" description="Helical" evidence="1">
    <location>
        <begin position="20"/>
        <end position="40"/>
    </location>
</feature>
<protein>
    <submittedName>
        <fullName evidence="2">Uncharacterized protein</fullName>
    </submittedName>
</protein>
<dbReference type="RefSeq" id="WP_038223936.1">
    <property type="nucleotide sequence ID" value="NZ_CAWLWD010000173.1"/>
</dbReference>
<reference evidence="2" key="1">
    <citation type="submission" date="2013-07" db="EMBL/GenBank/DDBJ databases">
        <title>Sub-species coevolution in mutualistic symbiosis.</title>
        <authorList>
            <person name="Murfin K."/>
            <person name="Klassen J."/>
            <person name="Lee M."/>
            <person name="Forst S."/>
            <person name="Stock P."/>
            <person name="Goodrich-Blair H."/>
        </authorList>
    </citation>
    <scope>NUCLEOTIDE SEQUENCE [LARGE SCALE GENOMIC DNA]</scope>
    <source>
        <strain evidence="2">Feltiae Moldova</strain>
    </source>
</reference>
<feature type="transmembrane region" description="Helical" evidence="1">
    <location>
        <begin position="60"/>
        <end position="89"/>
    </location>
</feature>
<keyword evidence="1" id="KW-1133">Transmembrane helix</keyword>